<name>A0A1I0RSZ4_9FIRM</name>
<feature type="domain" description="ABC transmembrane type-1" evidence="9">
    <location>
        <begin position="18"/>
        <end position="294"/>
    </location>
</feature>
<dbReference type="PROSITE" id="PS50893">
    <property type="entry name" value="ABC_TRANSPORTER_2"/>
    <property type="match status" value="1"/>
</dbReference>
<evidence type="ECO:0000256" key="6">
    <source>
        <dbReference type="ARBA" id="ARBA00023136"/>
    </source>
</evidence>
<dbReference type="InterPro" id="IPR011527">
    <property type="entry name" value="ABC1_TM_dom"/>
</dbReference>
<dbReference type="GO" id="GO:0140359">
    <property type="term" value="F:ABC-type transporter activity"/>
    <property type="evidence" value="ECO:0007669"/>
    <property type="project" value="InterPro"/>
</dbReference>
<keyword evidence="4 10" id="KW-0067">ATP-binding</keyword>
<evidence type="ECO:0000313" key="10">
    <source>
        <dbReference type="EMBL" id="SEW44445.1"/>
    </source>
</evidence>
<dbReference type="EMBL" id="FOJI01000022">
    <property type="protein sequence ID" value="SEW44445.1"/>
    <property type="molecule type" value="Genomic_DNA"/>
</dbReference>
<dbReference type="PROSITE" id="PS00211">
    <property type="entry name" value="ABC_TRANSPORTER_1"/>
    <property type="match status" value="1"/>
</dbReference>
<evidence type="ECO:0000259" key="9">
    <source>
        <dbReference type="PROSITE" id="PS50929"/>
    </source>
</evidence>
<dbReference type="Proteomes" id="UP000199701">
    <property type="component" value="Unassembled WGS sequence"/>
</dbReference>
<feature type="transmembrane region" description="Helical" evidence="7">
    <location>
        <begin position="143"/>
        <end position="165"/>
    </location>
</feature>
<keyword evidence="3" id="KW-0547">Nucleotide-binding</keyword>
<dbReference type="CDD" id="cd07346">
    <property type="entry name" value="ABC_6TM_exporters"/>
    <property type="match status" value="1"/>
</dbReference>
<evidence type="ECO:0000313" key="11">
    <source>
        <dbReference type="Proteomes" id="UP000199701"/>
    </source>
</evidence>
<dbReference type="InterPro" id="IPR036640">
    <property type="entry name" value="ABC1_TM_sf"/>
</dbReference>
<feature type="transmembrane region" description="Helical" evidence="7">
    <location>
        <begin position="12"/>
        <end position="32"/>
    </location>
</feature>
<dbReference type="PANTHER" id="PTHR24221:SF654">
    <property type="entry name" value="ATP-BINDING CASSETTE SUB-FAMILY B MEMBER 6"/>
    <property type="match status" value="1"/>
</dbReference>
<dbReference type="InterPro" id="IPR039421">
    <property type="entry name" value="Type_1_exporter"/>
</dbReference>
<dbReference type="InterPro" id="IPR003593">
    <property type="entry name" value="AAA+_ATPase"/>
</dbReference>
<dbReference type="Gene3D" id="3.40.50.300">
    <property type="entry name" value="P-loop containing nucleotide triphosphate hydrolases"/>
    <property type="match status" value="1"/>
</dbReference>
<dbReference type="GO" id="GO:0005524">
    <property type="term" value="F:ATP binding"/>
    <property type="evidence" value="ECO:0007669"/>
    <property type="project" value="UniProtKB-KW"/>
</dbReference>
<feature type="transmembrane region" description="Helical" evidence="7">
    <location>
        <begin position="52"/>
        <end position="76"/>
    </location>
</feature>
<feature type="transmembrane region" description="Helical" evidence="7">
    <location>
        <begin position="119"/>
        <end position="137"/>
    </location>
</feature>
<evidence type="ECO:0000256" key="7">
    <source>
        <dbReference type="SAM" id="Phobius"/>
    </source>
</evidence>
<dbReference type="InterPro" id="IPR003439">
    <property type="entry name" value="ABC_transporter-like_ATP-bd"/>
</dbReference>
<sequence>MLSIWKLSRKKYLVAVQIIMNIGIVLISIWVSDFAKNVVDIGLEISDISKTLMVILGITCVGMLMNYIGVYARSIYSINLVEKMRGMLVSKMLNCKYSYFENEHSGTIKNKMNYDMGNVASYMSGSFPAFISSMIMFTLSFAYLLTVNLSMTLVCSICVPAAFFLTKKVAAPTYKTMEKFENKMDEVSEIGQDSVTGIKVEKAYNLYKVRNEYFKKNMDEATECYREYERRVINAGPYKYLIKAAPTFICIIVGFINAYFGKMTSGEFIAFILLMRNVSNPLSTLPQYMIELKEATVSMNRVLELFQYEDEQFGTGVADETSKDVFDETSKDVFELEDVCFSYSDEGKAVLENLNLSIERGKTVAIAGPSGNGKSTLFKLMLGFHVPNAGKVKLYGMDLQDWNIEAAREKISYVSQETYLFNGSVAENIGYGKPDATFEEIVQASQKAFAYDFIMEMPEGFQTQLSEWGGNLSGGQRQRISIARAFLKDAPIFILDEMTSALDVESEKSIQRAIEDYSKSKTVIIIAHRLSTIVNADKIVVLNEGKVAETGNHKQLISGAGLYAKLYKNQEVSCDSII</sequence>
<evidence type="ECO:0000256" key="4">
    <source>
        <dbReference type="ARBA" id="ARBA00022840"/>
    </source>
</evidence>
<gene>
    <name evidence="10" type="ORF">SAMN05421659_12249</name>
</gene>
<dbReference type="STRING" id="99656.SAMN05421659_12249"/>
<evidence type="ECO:0000256" key="2">
    <source>
        <dbReference type="ARBA" id="ARBA00022692"/>
    </source>
</evidence>
<organism evidence="10 11">
    <name type="scientific">[Clostridium] fimetarium</name>
    <dbReference type="NCBI Taxonomy" id="99656"/>
    <lineage>
        <taxon>Bacteria</taxon>
        <taxon>Bacillati</taxon>
        <taxon>Bacillota</taxon>
        <taxon>Clostridia</taxon>
        <taxon>Lachnospirales</taxon>
        <taxon>Lachnospiraceae</taxon>
    </lineage>
</organism>
<evidence type="ECO:0000256" key="3">
    <source>
        <dbReference type="ARBA" id="ARBA00022741"/>
    </source>
</evidence>
<evidence type="ECO:0000256" key="5">
    <source>
        <dbReference type="ARBA" id="ARBA00022989"/>
    </source>
</evidence>
<dbReference type="Gene3D" id="1.20.1560.10">
    <property type="entry name" value="ABC transporter type 1, transmembrane domain"/>
    <property type="match status" value="1"/>
</dbReference>
<proteinExistence type="predicted"/>
<accession>A0A1I0RSZ4</accession>
<dbReference type="PANTHER" id="PTHR24221">
    <property type="entry name" value="ATP-BINDING CASSETTE SUB-FAMILY B"/>
    <property type="match status" value="1"/>
</dbReference>
<evidence type="ECO:0000259" key="8">
    <source>
        <dbReference type="PROSITE" id="PS50893"/>
    </source>
</evidence>
<feature type="transmembrane region" description="Helical" evidence="7">
    <location>
        <begin position="240"/>
        <end position="260"/>
    </location>
</feature>
<dbReference type="SUPFAM" id="SSF52540">
    <property type="entry name" value="P-loop containing nucleoside triphosphate hydrolases"/>
    <property type="match status" value="1"/>
</dbReference>
<dbReference type="PROSITE" id="PS50929">
    <property type="entry name" value="ABC_TM1F"/>
    <property type="match status" value="1"/>
</dbReference>
<keyword evidence="2 7" id="KW-0812">Transmembrane</keyword>
<reference evidence="10 11" key="1">
    <citation type="submission" date="2016-10" db="EMBL/GenBank/DDBJ databases">
        <authorList>
            <person name="de Groot N.N."/>
        </authorList>
    </citation>
    <scope>NUCLEOTIDE SEQUENCE [LARGE SCALE GENOMIC DNA]</scope>
    <source>
        <strain evidence="10 11">DSM 9179</strain>
    </source>
</reference>
<keyword evidence="6 7" id="KW-0472">Membrane</keyword>
<dbReference type="FunFam" id="3.40.50.300:FF:000218">
    <property type="entry name" value="Multidrug ABC transporter ATP-binding protein"/>
    <property type="match status" value="1"/>
</dbReference>
<dbReference type="InterPro" id="IPR027417">
    <property type="entry name" value="P-loop_NTPase"/>
</dbReference>
<dbReference type="SUPFAM" id="SSF90123">
    <property type="entry name" value="ABC transporter transmembrane region"/>
    <property type="match status" value="1"/>
</dbReference>
<dbReference type="InterPro" id="IPR017871">
    <property type="entry name" value="ABC_transporter-like_CS"/>
</dbReference>
<keyword evidence="11" id="KW-1185">Reference proteome</keyword>
<dbReference type="SMART" id="SM00382">
    <property type="entry name" value="AAA"/>
    <property type="match status" value="1"/>
</dbReference>
<keyword evidence="5 7" id="KW-1133">Transmembrane helix</keyword>
<dbReference type="RefSeq" id="WP_092457681.1">
    <property type="nucleotide sequence ID" value="NZ_FOJI01000022.1"/>
</dbReference>
<feature type="domain" description="ABC transporter" evidence="8">
    <location>
        <begin position="334"/>
        <end position="569"/>
    </location>
</feature>
<dbReference type="Pfam" id="PF00005">
    <property type="entry name" value="ABC_tran"/>
    <property type="match status" value="1"/>
</dbReference>
<dbReference type="GO" id="GO:0005886">
    <property type="term" value="C:plasma membrane"/>
    <property type="evidence" value="ECO:0007669"/>
    <property type="project" value="UniProtKB-SubCell"/>
</dbReference>
<dbReference type="OrthoDB" id="9762778at2"/>
<protein>
    <submittedName>
        <fullName evidence="10">ATP-binding cassette, subfamily B, MsbA/ATP-binding cassette, subfamily B, AbcA/BmrA</fullName>
    </submittedName>
</protein>
<dbReference type="Pfam" id="PF00664">
    <property type="entry name" value="ABC_membrane"/>
    <property type="match status" value="1"/>
</dbReference>
<dbReference type="AlphaFoldDB" id="A0A1I0RSZ4"/>
<dbReference type="GO" id="GO:0016887">
    <property type="term" value="F:ATP hydrolysis activity"/>
    <property type="evidence" value="ECO:0007669"/>
    <property type="project" value="InterPro"/>
</dbReference>
<comment type="subcellular location">
    <subcellularLocation>
        <location evidence="1">Cell membrane</location>
        <topology evidence="1">Multi-pass membrane protein</topology>
    </subcellularLocation>
</comment>
<evidence type="ECO:0000256" key="1">
    <source>
        <dbReference type="ARBA" id="ARBA00004651"/>
    </source>
</evidence>